<dbReference type="InterPro" id="IPR047192">
    <property type="entry name" value="Euk_RPA1_DBD_C"/>
</dbReference>
<evidence type="ECO:0000313" key="3">
    <source>
        <dbReference type="EMBL" id="ONM60687.1"/>
    </source>
</evidence>
<dbReference type="AlphaFoldDB" id="A0A1D6IN23"/>
<dbReference type="STRING" id="4577.A0A1D6IN23"/>
<feature type="region of interest" description="Disordered" evidence="1">
    <location>
        <begin position="927"/>
        <end position="963"/>
    </location>
</feature>
<dbReference type="InterPro" id="IPR012340">
    <property type="entry name" value="NA-bd_OB-fold"/>
</dbReference>
<accession>A0A1D6IN23</accession>
<dbReference type="EMBL" id="CM007650">
    <property type="protein sequence ID" value="ONM60683.1"/>
    <property type="molecule type" value="Genomic_DNA"/>
</dbReference>
<evidence type="ECO:0000256" key="1">
    <source>
        <dbReference type="SAM" id="MobiDB-lite"/>
    </source>
</evidence>
<dbReference type="CDD" id="cd04476">
    <property type="entry name" value="RPA1_DBD_C"/>
    <property type="match status" value="1"/>
</dbReference>
<dbReference type="SUPFAM" id="SSF50249">
    <property type="entry name" value="Nucleic acid-binding proteins"/>
    <property type="match status" value="2"/>
</dbReference>
<protein>
    <submittedName>
        <fullName evidence="3">Retrotransposon-like protein</fullName>
    </submittedName>
</protein>
<proteinExistence type="predicted"/>
<dbReference type="PANTHER" id="PTHR45786">
    <property type="entry name" value="DNA BINDING PROTEIN-LIKE"/>
    <property type="match status" value="1"/>
</dbReference>
<dbReference type="IntAct" id="A0A1D6IN23">
    <property type="interactions" value="1"/>
</dbReference>
<dbReference type="InParanoid" id="A0A1D6IN23"/>
<feature type="domain" description="Helitron helicase-like" evidence="2">
    <location>
        <begin position="380"/>
        <end position="545"/>
    </location>
</feature>
<dbReference type="SMR" id="A0A1D6IN23"/>
<sequence>MDGDDEADPPISHVTSHVTDTWAFTPRRKFSIVTTHKNAALARQQRKRALDQWRLLTRGPAKSIRTPMNCGYFPEEYIAALKASYRGRSYHGTLDYECEHCHALFWYGEKSSINRETGRPQYHTCCKSGKIYIPSFRDRPEPLASLAIFNGDSRSKKFMRSIRQYNCLFAFTSMGARIDNSINDGRGPPLFKICGQVHHRVGSLLPLDDSAPQFLQLYVYDTANEVSNRLKCLDADHRPVESLDPSIVHDLISMLDQHNPFAKKFRMARDRLADHNNEDFIIRIVGAKKGDPVQYNLPTTDELAMLVVGDFSLDTYKRDIIIETHNRELKRISSLHPAYMPLQYPLLFPYGERGFQLGIHYTNRNPIGATTGRHMTMQEYYCYQFHYRKNQPNPYLCYGLLSSQAKVDARAAIEESRLHYIAQNQRNLRMESIQGIADAVSRGCINGDEMGKRVVLPASHIGGRRYMIQNYHDGLAICGKYGPPDFFVTFTCNPSWPEITESIFQHGQTAPDRSDVVTRVFHLKLHELLQDIRSGTIFGPLLAVYILNKPIMYSIHVQKMLSAPYSTPGSLNAEVQIQVHRKWEFRGAVDNGPILHIDMILTDCTGNAIHCQIPSFLAATRGDEFQVGKIYKMTRFSVARAKSTYKPVDGDLMLYVKPYTTLELCHTSPSGFPLYVYHLTSYDKIDPDGSNARNFHGEVLLSGGAACHWYFNPSIEEAEAFYSRIESEKINIELPSLDKQEITPPSFPQREHHNLKYILSLNPHDVPDQGYECTVTITCIPEGKTWYYIACNTCPNKPSIDPVIRQCSTCRSTNYCFRYKLTFKASDGTEEAEMFAFDNVARTIIGKPCPTVVASFPDASAIPPEIAAIVSRKYTFIIEFNSQSFRFLEKTLLIKGIVASYGRMTSLPIVQEKDDVQLPLTPTKNKLITTAAESPSTPMSRLSTADSPSMPQKLTYSPAKNKP</sequence>
<reference evidence="3" key="1">
    <citation type="submission" date="2015-12" db="EMBL/GenBank/DDBJ databases">
        <title>Update maize B73 reference genome by single molecule sequencing technologies.</title>
        <authorList>
            <consortium name="Maize Genome Sequencing Project"/>
            <person name="Ware D."/>
        </authorList>
    </citation>
    <scope>NUCLEOTIDE SEQUENCE [LARGE SCALE GENOMIC DNA]</scope>
    <source>
        <tissue evidence="3">Seedling</tissue>
    </source>
</reference>
<evidence type="ECO:0000259" key="2">
    <source>
        <dbReference type="Pfam" id="PF14214"/>
    </source>
</evidence>
<dbReference type="InterPro" id="IPR025476">
    <property type="entry name" value="Helitron_helicase-like"/>
</dbReference>
<dbReference type="ExpressionAtlas" id="A0A1D6IN23">
    <property type="expression patterns" value="baseline and differential"/>
</dbReference>
<dbReference type="EMBL" id="CM007650">
    <property type="protein sequence ID" value="ONM60687.1"/>
    <property type="molecule type" value="Genomic_DNA"/>
</dbReference>
<feature type="compositionally biased region" description="Polar residues" evidence="1">
    <location>
        <begin position="927"/>
        <end position="955"/>
    </location>
</feature>
<dbReference type="Gene3D" id="2.40.50.140">
    <property type="entry name" value="Nucleic acid-binding proteins"/>
    <property type="match status" value="2"/>
</dbReference>
<gene>
    <name evidence="3" type="ORF">ZEAMMB73_Zm00001d022468</name>
</gene>
<dbReference type="PANTHER" id="PTHR45786:SF74">
    <property type="entry name" value="ATP-DEPENDENT DNA HELICASE"/>
    <property type="match status" value="1"/>
</dbReference>
<dbReference type="Pfam" id="PF14214">
    <property type="entry name" value="Helitron_like_N"/>
    <property type="match status" value="1"/>
</dbReference>
<name>A0A1D6IN23_MAIZE</name>
<organism evidence="3">
    <name type="scientific">Zea mays</name>
    <name type="common">Maize</name>
    <dbReference type="NCBI Taxonomy" id="4577"/>
    <lineage>
        <taxon>Eukaryota</taxon>
        <taxon>Viridiplantae</taxon>
        <taxon>Streptophyta</taxon>
        <taxon>Embryophyta</taxon>
        <taxon>Tracheophyta</taxon>
        <taxon>Spermatophyta</taxon>
        <taxon>Magnoliopsida</taxon>
        <taxon>Liliopsida</taxon>
        <taxon>Poales</taxon>
        <taxon>Poaceae</taxon>
        <taxon>PACMAD clade</taxon>
        <taxon>Panicoideae</taxon>
        <taxon>Andropogonodae</taxon>
        <taxon>Andropogoneae</taxon>
        <taxon>Tripsacinae</taxon>
        <taxon>Zea</taxon>
    </lineage>
</organism>
<dbReference type="CDD" id="cd04480">
    <property type="entry name" value="RPA1_DBD_A_like"/>
    <property type="match status" value="1"/>
</dbReference>
<dbReference type="EMBL" id="CM007650">
    <property type="protein sequence ID" value="ONM60682.1"/>
    <property type="molecule type" value="Genomic_DNA"/>
</dbReference>